<proteinExistence type="predicted"/>
<name>A0AAD7C9K0_MYCRO</name>
<organism evidence="1 2">
    <name type="scientific">Mycena rosella</name>
    <name type="common">Pink bonnet</name>
    <name type="synonym">Agaricus rosellus</name>
    <dbReference type="NCBI Taxonomy" id="1033263"/>
    <lineage>
        <taxon>Eukaryota</taxon>
        <taxon>Fungi</taxon>
        <taxon>Dikarya</taxon>
        <taxon>Basidiomycota</taxon>
        <taxon>Agaricomycotina</taxon>
        <taxon>Agaricomycetes</taxon>
        <taxon>Agaricomycetidae</taxon>
        <taxon>Agaricales</taxon>
        <taxon>Marasmiineae</taxon>
        <taxon>Mycenaceae</taxon>
        <taxon>Mycena</taxon>
    </lineage>
</organism>
<evidence type="ECO:0000313" key="1">
    <source>
        <dbReference type="EMBL" id="KAJ7642517.1"/>
    </source>
</evidence>
<keyword evidence="2" id="KW-1185">Reference proteome</keyword>
<sequence>MCPGLNGSRRQYNLHLNICKTKGNPTLGECRDVYSSSVPVELAGIKLIWHRVFFRSDVSTEPCVGGLGGQLEEFWKGQKRFLRCHRICPPHAGRTLLIKMVSDTLTGGGRSGSAAIRGLDPRSTEFAYNVWTWENQGNQI</sequence>
<dbReference type="EMBL" id="JARKIE010000418">
    <property type="protein sequence ID" value="KAJ7642517.1"/>
    <property type="molecule type" value="Genomic_DNA"/>
</dbReference>
<dbReference type="AlphaFoldDB" id="A0AAD7C9K0"/>
<accession>A0AAD7C9K0</accession>
<comment type="caution">
    <text evidence="1">The sequence shown here is derived from an EMBL/GenBank/DDBJ whole genome shotgun (WGS) entry which is preliminary data.</text>
</comment>
<reference evidence="1" key="1">
    <citation type="submission" date="2023-03" db="EMBL/GenBank/DDBJ databases">
        <title>Massive genome expansion in bonnet fungi (Mycena s.s.) driven by repeated elements and novel gene families across ecological guilds.</title>
        <authorList>
            <consortium name="Lawrence Berkeley National Laboratory"/>
            <person name="Harder C.B."/>
            <person name="Miyauchi S."/>
            <person name="Viragh M."/>
            <person name="Kuo A."/>
            <person name="Thoen E."/>
            <person name="Andreopoulos B."/>
            <person name="Lu D."/>
            <person name="Skrede I."/>
            <person name="Drula E."/>
            <person name="Henrissat B."/>
            <person name="Morin E."/>
            <person name="Kohler A."/>
            <person name="Barry K."/>
            <person name="LaButti K."/>
            <person name="Morin E."/>
            <person name="Salamov A."/>
            <person name="Lipzen A."/>
            <person name="Mereny Z."/>
            <person name="Hegedus B."/>
            <person name="Baldrian P."/>
            <person name="Stursova M."/>
            <person name="Weitz H."/>
            <person name="Taylor A."/>
            <person name="Grigoriev I.V."/>
            <person name="Nagy L.G."/>
            <person name="Martin F."/>
            <person name="Kauserud H."/>
        </authorList>
    </citation>
    <scope>NUCLEOTIDE SEQUENCE</scope>
    <source>
        <strain evidence="1">CBHHK067</strain>
    </source>
</reference>
<dbReference type="Proteomes" id="UP001221757">
    <property type="component" value="Unassembled WGS sequence"/>
</dbReference>
<gene>
    <name evidence="1" type="ORF">B0H17DRAFT_1148808</name>
</gene>
<protein>
    <submittedName>
        <fullName evidence="1">Uncharacterized protein</fullName>
    </submittedName>
</protein>
<evidence type="ECO:0000313" key="2">
    <source>
        <dbReference type="Proteomes" id="UP001221757"/>
    </source>
</evidence>